<dbReference type="GO" id="GO:0001965">
    <property type="term" value="F:G-protein alpha-subunit binding"/>
    <property type="evidence" value="ECO:0007669"/>
    <property type="project" value="UniProtKB-UniRule"/>
</dbReference>
<evidence type="ECO:0000313" key="5">
    <source>
        <dbReference type="EMBL" id="PNJ84746.1"/>
    </source>
</evidence>
<comment type="function">
    <text evidence="4">Chaperone that specifically binds and folds nascent G alpha proteins prior to G protein heterotrimer formation. Also acts as a guanine nucleotide exchange factor (GEF) for G alpha proteins by stimulating exchange of bound GDP for free GTP.</text>
</comment>
<sequence>MEPRTVAEAVETGKEDVIMEALRSYNQEHSQSFTFDDAQQEDRKSVRILSRDHNCLDPFTSRQSLQALACYADISVSEGSVPESPDMDVVLESLKCLCNLVLSSPVAQMLAAEARLVVKLTERVGLYRERSFPHDVQFFDLRLLFLLT</sequence>
<dbReference type="GO" id="GO:0005737">
    <property type="term" value="C:cytoplasm"/>
    <property type="evidence" value="ECO:0007669"/>
    <property type="project" value="UniProtKB-SubCell"/>
</dbReference>
<gene>
    <name evidence="5" type="ORF">CR201_G0053143</name>
</gene>
<dbReference type="GO" id="GO:0007186">
    <property type="term" value="P:G protein-coupled receptor signaling pathway"/>
    <property type="evidence" value="ECO:0007669"/>
    <property type="project" value="TreeGrafter"/>
</dbReference>
<keyword evidence="3" id="KW-0143">Chaperone</keyword>
<evidence type="ECO:0000256" key="2">
    <source>
        <dbReference type="ARBA" id="ARBA00022658"/>
    </source>
</evidence>
<accession>A0A2J8XRT8</accession>
<dbReference type="GO" id="GO:0005085">
    <property type="term" value="F:guanyl-nucleotide exchange factor activity"/>
    <property type="evidence" value="ECO:0007669"/>
    <property type="project" value="UniProtKB-UniRule"/>
</dbReference>
<keyword evidence="4" id="KW-0963">Cytoplasm</keyword>
<name>A0A2J8XRT8_PONAB</name>
<comment type="subcellular location">
    <subcellularLocation>
        <location evidence="4">Cytoplasm</location>
    </subcellularLocation>
</comment>
<reference evidence="5" key="1">
    <citation type="submission" date="2017-12" db="EMBL/GenBank/DDBJ databases">
        <title>High-resolution comparative analysis of great ape genomes.</title>
        <authorList>
            <person name="Pollen A."/>
            <person name="Hastie A."/>
            <person name="Hormozdiari F."/>
            <person name="Dougherty M."/>
            <person name="Liu R."/>
            <person name="Chaisson M."/>
            <person name="Hoppe E."/>
            <person name="Hill C."/>
            <person name="Pang A."/>
            <person name="Hillier L."/>
            <person name="Baker C."/>
            <person name="Armstrong J."/>
            <person name="Shendure J."/>
            <person name="Paten B."/>
            <person name="Wilson R."/>
            <person name="Chao H."/>
            <person name="Schneider V."/>
            <person name="Ventura M."/>
            <person name="Kronenberg Z."/>
            <person name="Murali S."/>
            <person name="Gordon D."/>
            <person name="Cantsilieris S."/>
            <person name="Munson K."/>
            <person name="Nelson B."/>
            <person name="Raja A."/>
            <person name="Underwood J."/>
            <person name="Diekhans M."/>
            <person name="Fiddes I."/>
            <person name="Haussler D."/>
            <person name="Eichler E."/>
        </authorList>
    </citation>
    <scope>NUCLEOTIDE SEQUENCE [LARGE SCALE GENOMIC DNA]</scope>
    <source>
        <strain evidence="5">Susie</strain>
    </source>
</reference>
<comment type="caution">
    <text evidence="5">The sequence shown here is derived from an EMBL/GenBank/DDBJ whole genome shotgun (WGS) entry which is preliminary data.</text>
</comment>
<dbReference type="PANTHER" id="PTHR12425">
    <property type="entry name" value="SYNEMBRYN"/>
    <property type="match status" value="1"/>
</dbReference>
<dbReference type="Pfam" id="PF10165">
    <property type="entry name" value="Ric8"/>
    <property type="match status" value="1"/>
</dbReference>
<comment type="subunit">
    <text evidence="4">Interacts with some GDP-bound G alpha proteins. Does not interact with G-alpha proteins when they are in complex with subunits beta and gamma.</text>
</comment>
<dbReference type="PANTHER" id="PTHR12425:SF4">
    <property type="entry name" value="SYNEMBRYN-A"/>
    <property type="match status" value="1"/>
</dbReference>
<dbReference type="AlphaFoldDB" id="A0A2J8XRT8"/>
<evidence type="ECO:0000256" key="4">
    <source>
        <dbReference type="RuleBase" id="RU369048"/>
    </source>
</evidence>
<dbReference type="EMBL" id="NDHI03003336">
    <property type="protein sequence ID" value="PNJ84746.1"/>
    <property type="molecule type" value="Genomic_DNA"/>
</dbReference>
<dbReference type="GO" id="GO:0005886">
    <property type="term" value="C:plasma membrane"/>
    <property type="evidence" value="ECO:0007669"/>
    <property type="project" value="TreeGrafter"/>
</dbReference>
<evidence type="ECO:0000256" key="1">
    <source>
        <dbReference type="ARBA" id="ARBA00009049"/>
    </source>
</evidence>
<feature type="non-terminal residue" evidence="5">
    <location>
        <position position="148"/>
    </location>
</feature>
<dbReference type="InterPro" id="IPR019318">
    <property type="entry name" value="Gua_nucleotide_exch_fac_Ric8"/>
</dbReference>
<organism evidence="5">
    <name type="scientific">Pongo abelii</name>
    <name type="common">Sumatran orangutan</name>
    <name type="synonym">Pongo pygmaeus abelii</name>
    <dbReference type="NCBI Taxonomy" id="9601"/>
    <lineage>
        <taxon>Eukaryota</taxon>
        <taxon>Metazoa</taxon>
        <taxon>Chordata</taxon>
        <taxon>Craniata</taxon>
        <taxon>Vertebrata</taxon>
        <taxon>Euteleostomi</taxon>
        <taxon>Mammalia</taxon>
        <taxon>Eutheria</taxon>
        <taxon>Euarchontoglires</taxon>
        <taxon>Primates</taxon>
        <taxon>Haplorrhini</taxon>
        <taxon>Catarrhini</taxon>
        <taxon>Hominidae</taxon>
        <taxon>Pongo</taxon>
    </lineage>
</organism>
<keyword evidence="2 4" id="KW-0344">Guanine-nucleotide releasing factor</keyword>
<comment type="similarity">
    <text evidence="1 4">Belongs to the synembryn family.</text>
</comment>
<protein>
    <recommendedName>
        <fullName evidence="4">Synembryn</fullName>
    </recommendedName>
    <alternativeName>
        <fullName evidence="4">Protein Ric-8</fullName>
    </alternativeName>
</protein>
<evidence type="ECO:0000256" key="3">
    <source>
        <dbReference type="ARBA" id="ARBA00023186"/>
    </source>
</evidence>
<proteinExistence type="inferred from homology"/>